<dbReference type="Pfam" id="PF01063">
    <property type="entry name" value="Aminotran_4"/>
    <property type="match status" value="1"/>
</dbReference>
<keyword evidence="2" id="KW-1185">Reference proteome</keyword>
<name>A0A6G5QII9_9BACT</name>
<dbReference type="EMBL" id="CP012542">
    <property type="protein sequence ID" value="QCD45397.1"/>
    <property type="molecule type" value="Genomic_DNA"/>
</dbReference>
<dbReference type="InterPro" id="IPR043132">
    <property type="entry name" value="BCAT-like_C"/>
</dbReference>
<dbReference type="InterPro" id="IPR036038">
    <property type="entry name" value="Aminotransferase-like"/>
</dbReference>
<sequence length="195" mass="22747">MNTTNLNEKSTYLFETIRLENGLLKHTDYHLKRINKAIKSELKFNLNDFSDTNLKGIHRLKVVYDEFGWLVSFEITPYTMREFREFYLVDINFSYEKKYLDRSKIDKAKGDKSEILMVKNGLITDTSIANIAILKDEIWLTPKTPLLYGTTRARLIDSGFLTQSDLSVDDLKQAKSFAIMNAMVGFLTLKDYRFN</sequence>
<dbReference type="Gene3D" id="3.30.470.10">
    <property type="match status" value="1"/>
</dbReference>
<evidence type="ECO:0000313" key="2">
    <source>
        <dbReference type="Proteomes" id="UP000503264"/>
    </source>
</evidence>
<dbReference type="Proteomes" id="UP000503264">
    <property type="component" value="Chromosome"/>
</dbReference>
<dbReference type="SUPFAM" id="SSF56752">
    <property type="entry name" value="D-aminoacid aminotransferase-like PLP-dependent enzymes"/>
    <property type="match status" value="1"/>
</dbReference>
<gene>
    <name evidence="1" type="ORF">CMUC_1647</name>
</gene>
<dbReference type="GO" id="GO:0008483">
    <property type="term" value="F:transaminase activity"/>
    <property type="evidence" value="ECO:0007669"/>
    <property type="project" value="UniProtKB-KW"/>
</dbReference>
<dbReference type="RefSeq" id="WP_034969843.1">
    <property type="nucleotide sequence ID" value="NZ_CP012542.1"/>
</dbReference>
<dbReference type="InterPro" id="IPR001544">
    <property type="entry name" value="Aminotrans_IV"/>
</dbReference>
<dbReference type="InterPro" id="IPR043131">
    <property type="entry name" value="BCAT-like_N"/>
</dbReference>
<dbReference type="AlphaFoldDB" id="A0A6G5QII9"/>
<organism evidence="1 2">
    <name type="scientific">Campylobacter mucosalis CCUG 21559</name>
    <dbReference type="NCBI Taxonomy" id="1032067"/>
    <lineage>
        <taxon>Bacteria</taxon>
        <taxon>Pseudomonadati</taxon>
        <taxon>Campylobacterota</taxon>
        <taxon>Epsilonproteobacteria</taxon>
        <taxon>Campylobacterales</taxon>
        <taxon>Campylobacteraceae</taxon>
        <taxon>Campylobacter</taxon>
    </lineage>
</organism>
<keyword evidence="1" id="KW-0032">Aminotransferase</keyword>
<keyword evidence="1" id="KW-0808">Transferase</keyword>
<dbReference type="Gene3D" id="3.20.10.10">
    <property type="entry name" value="D-amino Acid Aminotransferase, subunit A, domain 2"/>
    <property type="match status" value="1"/>
</dbReference>
<protein>
    <submittedName>
        <fullName evidence="1">Putative aminotransferase</fullName>
    </submittedName>
</protein>
<proteinExistence type="predicted"/>
<accession>A0A6G5QII9</accession>
<evidence type="ECO:0000313" key="1">
    <source>
        <dbReference type="EMBL" id="QCD45397.1"/>
    </source>
</evidence>
<reference evidence="1 2" key="1">
    <citation type="submission" date="2016-07" db="EMBL/GenBank/DDBJ databases">
        <title>Comparative genomics of the Campylobacter concisus group.</title>
        <authorList>
            <person name="Miller W.G."/>
            <person name="Yee E."/>
            <person name="Chapman M.H."/>
            <person name="Huynh S."/>
            <person name="Bono J.L."/>
            <person name="On S.L.W."/>
            <person name="StLeger J."/>
            <person name="Foster G."/>
            <person name="Parker C.T."/>
        </authorList>
    </citation>
    <scope>NUCLEOTIDE SEQUENCE [LARGE SCALE GENOMIC DNA]</scope>
    <source>
        <strain evidence="1 2">CCUG 21559</strain>
    </source>
</reference>